<gene>
    <name evidence="2" type="ORF">BLA29_012645</name>
</gene>
<evidence type="ECO:0000256" key="1">
    <source>
        <dbReference type="SAM" id="SignalP"/>
    </source>
</evidence>
<sequence length="91" mass="10278">MQKLFAFTILLVILVISFLNDESSPKLFQNPIIIAAQAYRVKSTTDPSFECSGCARTRLIGCFHGQCSYRCYRSCTNGTNVVIGKIFYFCF</sequence>
<comment type="caution">
    <text evidence="2">The sequence shown here is derived from an EMBL/GenBank/DDBJ whole genome shotgun (WGS) entry which is preliminary data.</text>
</comment>
<dbReference type="AlphaFoldDB" id="A0A1Y3AU39"/>
<dbReference type="Proteomes" id="UP000194236">
    <property type="component" value="Unassembled WGS sequence"/>
</dbReference>
<organism evidence="2 3">
    <name type="scientific">Euroglyphus maynei</name>
    <name type="common">Mayne's house dust mite</name>
    <dbReference type="NCBI Taxonomy" id="6958"/>
    <lineage>
        <taxon>Eukaryota</taxon>
        <taxon>Metazoa</taxon>
        <taxon>Ecdysozoa</taxon>
        <taxon>Arthropoda</taxon>
        <taxon>Chelicerata</taxon>
        <taxon>Arachnida</taxon>
        <taxon>Acari</taxon>
        <taxon>Acariformes</taxon>
        <taxon>Sarcoptiformes</taxon>
        <taxon>Astigmata</taxon>
        <taxon>Psoroptidia</taxon>
        <taxon>Analgoidea</taxon>
        <taxon>Pyroglyphidae</taxon>
        <taxon>Pyroglyphinae</taxon>
        <taxon>Euroglyphus</taxon>
    </lineage>
</organism>
<evidence type="ECO:0000313" key="3">
    <source>
        <dbReference type="Proteomes" id="UP000194236"/>
    </source>
</evidence>
<name>A0A1Y3AU39_EURMA</name>
<protein>
    <submittedName>
        <fullName evidence="2">Uncharacterized protein</fullName>
    </submittedName>
</protein>
<dbReference type="EMBL" id="MUJZ01061657">
    <property type="protein sequence ID" value="OTF71314.1"/>
    <property type="molecule type" value="Genomic_DNA"/>
</dbReference>
<keyword evidence="3" id="KW-1185">Reference proteome</keyword>
<feature type="signal peptide" evidence="1">
    <location>
        <begin position="1"/>
        <end position="25"/>
    </location>
</feature>
<evidence type="ECO:0000313" key="2">
    <source>
        <dbReference type="EMBL" id="OTF71314.1"/>
    </source>
</evidence>
<keyword evidence="1" id="KW-0732">Signal</keyword>
<reference evidence="2 3" key="1">
    <citation type="submission" date="2017-03" db="EMBL/GenBank/DDBJ databases">
        <title>Genome Survey of Euroglyphus maynei.</title>
        <authorList>
            <person name="Arlian L.G."/>
            <person name="Morgan M.S."/>
            <person name="Rider S.D."/>
        </authorList>
    </citation>
    <scope>NUCLEOTIDE SEQUENCE [LARGE SCALE GENOMIC DNA]</scope>
    <source>
        <strain evidence="2">Arlian Lab</strain>
        <tissue evidence="2">Whole body</tissue>
    </source>
</reference>
<feature type="chain" id="PRO_5013231867" evidence="1">
    <location>
        <begin position="26"/>
        <end position="91"/>
    </location>
</feature>
<proteinExistence type="predicted"/>
<dbReference type="OrthoDB" id="6506158at2759"/>
<accession>A0A1Y3AU39</accession>